<dbReference type="Pfam" id="PF11361">
    <property type="entry name" value="DUF3159"/>
    <property type="match status" value="1"/>
</dbReference>
<protein>
    <recommendedName>
        <fullName evidence="4">DUF3159 domain-containing protein</fullName>
    </recommendedName>
</protein>
<name>A0A511FA61_9CELL</name>
<keyword evidence="1" id="KW-0812">Transmembrane</keyword>
<keyword evidence="3" id="KW-1185">Reference proteome</keyword>
<dbReference type="EMBL" id="BJVQ01000011">
    <property type="protein sequence ID" value="GEL46151.1"/>
    <property type="molecule type" value="Genomic_DNA"/>
</dbReference>
<evidence type="ECO:0000313" key="2">
    <source>
        <dbReference type="EMBL" id="GEL46151.1"/>
    </source>
</evidence>
<feature type="transmembrane region" description="Helical" evidence="1">
    <location>
        <begin position="210"/>
        <end position="228"/>
    </location>
</feature>
<keyword evidence="1" id="KW-0472">Membrane</keyword>
<feature type="transmembrane region" description="Helical" evidence="1">
    <location>
        <begin position="126"/>
        <end position="147"/>
    </location>
</feature>
<dbReference type="AlphaFoldDB" id="A0A511FA61"/>
<evidence type="ECO:0000256" key="1">
    <source>
        <dbReference type="SAM" id="Phobius"/>
    </source>
</evidence>
<dbReference type="PIRSF" id="PIRSF010219">
    <property type="entry name" value="UCP010219"/>
    <property type="match status" value="1"/>
</dbReference>
<accession>A0A511FA61</accession>
<organism evidence="2 3">
    <name type="scientific">Cellulomonas hominis</name>
    <dbReference type="NCBI Taxonomy" id="156981"/>
    <lineage>
        <taxon>Bacteria</taxon>
        <taxon>Bacillati</taxon>
        <taxon>Actinomycetota</taxon>
        <taxon>Actinomycetes</taxon>
        <taxon>Micrococcales</taxon>
        <taxon>Cellulomonadaceae</taxon>
        <taxon>Cellulomonas</taxon>
    </lineage>
</organism>
<gene>
    <name evidence="2" type="ORF">CHO01_12670</name>
</gene>
<feature type="transmembrane region" description="Helical" evidence="1">
    <location>
        <begin position="175"/>
        <end position="198"/>
    </location>
</feature>
<reference evidence="2 3" key="1">
    <citation type="submission" date="2019-07" db="EMBL/GenBank/DDBJ databases">
        <title>Whole genome shotgun sequence of Cellulomonas hominis NBRC 16055.</title>
        <authorList>
            <person name="Hosoyama A."/>
            <person name="Uohara A."/>
            <person name="Ohji S."/>
            <person name="Ichikawa N."/>
        </authorList>
    </citation>
    <scope>NUCLEOTIDE SEQUENCE [LARGE SCALE GENOMIC DNA]</scope>
    <source>
        <strain evidence="2 3">NBRC 16055</strain>
    </source>
</reference>
<comment type="caution">
    <text evidence="2">The sequence shown here is derived from an EMBL/GenBank/DDBJ whole genome shotgun (WGS) entry which is preliminary data.</text>
</comment>
<dbReference type="InterPro" id="IPR016566">
    <property type="entry name" value="UCP010219"/>
</dbReference>
<evidence type="ECO:0000313" key="3">
    <source>
        <dbReference type="Proteomes" id="UP000321723"/>
    </source>
</evidence>
<evidence type="ECO:0008006" key="4">
    <source>
        <dbReference type="Google" id="ProtNLM"/>
    </source>
</evidence>
<feature type="transmembrane region" description="Helical" evidence="1">
    <location>
        <begin position="87"/>
        <end position="106"/>
    </location>
</feature>
<dbReference type="Proteomes" id="UP000321723">
    <property type="component" value="Unassembled WGS sequence"/>
</dbReference>
<dbReference type="RefSeq" id="WP_338077093.1">
    <property type="nucleotide sequence ID" value="NZ_JAAXOZ010000058.1"/>
</dbReference>
<feature type="transmembrane region" description="Helical" evidence="1">
    <location>
        <begin position="50"/>
        <end position="80"/>
    </location>
</feature>
<sequence length="245" mass="25579">MSEPATPPGPETAEGAGAARGMRAIGADEFSFGEAIGGVRGAVESVAPGLVFVVVFVAAGQRLTPALVASAATALVAVVARLVQRSPLTQALSGVLGVGIGVLWAWRSGRAEDYFAWGLLTNVAYLLAFVVSALVRWPLVGVVVGLFRSDGPMSSQGSWAGAVAWRADPELRRRYALATWLWAGMFALRLVVQVPLYLAGEVAWLGTAKLVMGVPLTALVLWLSWILVRGSTAARPAPPPSRPAP</sequence>
<proteinExistence type="predicted"/>
<keyword evidence="1" id="KW-1133">Transmembrane helix</keyword>